<dbReference type="InterPro" id="IPR050963">
    <property type="entry name" value="Sirohydro_Cobaltochel/CbiX"/>
</dbReference>
<protein>
    <submittedName>
        <fullName evidence="4">Sirohydrochlorin chelatase</fullName>
    </submittedName>
</protein>
<feature type="compositionally biased region" description="Low complexity" evidence="3">
    <location>
        <begin position="245"/>
        <end position="259"/>
    </location>
</feature>
<sequence length="279" mass="28431">MTLVLAAHGTRSAAGEATLAALAERVRRARPGHRVEQAYLEISSPPLAEVLARVPGPVVVVPLLLAGGYHLHIDLPGVVARARPDALVAGALGPHPLVTSVLARRLASAGLRATDAVILGAAGSSDPAAVADVRSAARLLSVRLARPVTAAFASAASPSLAEAMERLRSGPAPRVAVASYLLAPGFFQSRLESAGADLVSRPLGADDDLAALVWHRADEAAVRAGVPVPRTPGGTPGDHRPAQESAGVRGVAVSSRSSRTISTAPSSRDRPEPAPMKAS</sequence>
<keyword evidence="1" id="KW-0479">Metal-binding</keyword>
<evidence type="ECO:0000256" key="1">
    <source>
        <dbReference type="ARBA" id="ARBA00022723"/>
    </source>
</evidence>
<dbReference type="RefSeq" id="WP_380841480.1">
    <property type="nucleotide sequence ID" value="NZ_JBHSFP010000011.1"/>
</dbReference>
<dbReference type="InterPro" id="IPR002762">
    <property type="entry name" value="CbiX-like"/>
</dbReference>
<dbReference type="Proteomes" id="UP001596004">
    <property type="component" value="Unassembled WGS sequence"/>
</dbReference>
<evidence type="ECO:0000256" key="2">
    <source>
        <dbReference type="ARBA" id="ARBA00023239"/>
    </source>
</evidence>
<name>A0ABV9CIW3_9ACTN</name>
<dbReference type="SUPFAM" id="SSF53800">
    <property type="entry name" value="Chelatase"/>
    <property type="match status" value="1"/>
</dbReference>
<keyword evidence="2" id="KW-0456">Lyase</keyword>
<gene>
    <name evidence="4" type="ORF">ACFO60_17745</name>
</gene>
<evidence type="ECO:0000256" key="3">
    <source>
        <dbReference type="SAM" id="MobiDB-lite"/>
    </source>
</evidence>
<feature type="region of interest" description="Disordered" evidence="3">
    <location>
        <begin position="224"/>
        <end position="279"/>
    </location>
</feature>
<dbReference type="Gene3D" id="3.40.50.1400">
    <property type="match status" value="2"/>
</dbReference>
<organism evidence="4 5">
    <name type="scientific">Sphaerisporangium dianthi</name>
    <dbReference type="NCBI Taxonomy" id="1436120"/>
    <lineage>
        <taxon>Bacteria</taxon>
        <taxon>Bacillati</taxon>
        <taxon>Actinomycetota</taxon>
        <taxon>Actinomycetes</taxon>
        <taxon>Streptosporangiales</taxon>
        <taxon>Streptosporangiaceae</taxon>
        <taxon>Sphaerisporangium</taxon>
    </lineage>
</organism>
<feature type="compositionally biased region" description="Low complexity" evidence="3">
    <location>
        <begin position="224"/>
        <end position="233"/>
    </location>
</feature>
<dbReference type="Pfam" id="PF01903">
    <property type="entry name" value="CbiX"/>
    <property type="match status" value="2"/>
</dbReference>
<accession>A0ABV9CIW3</accession>
<evidence type="ECO:0000313" key="4">
    <source>
        <dbReference type="EMBL" id="MFC4532622.1"/>
    </source>
</evidence>
<reference evidence="5" key="1">
    <citation type="journal article" date="2019" name="Int. J. Syst. Evol. Microbiol.">
        <title>The Global Catalogue of Microorganisms (GCM) 10K type strain sequencing project: providing services to taxonomists for standard genome sequencing and annotation.</title>
        <authorList>
            <consortium name="The Broad Institute Genomics Platform"/>
            <consortium name="The Broad Institute Genome Sequencing Center for Infectious Disease"/>
            <person name="Wu L."/>
            <person name="Ma J."/>
        </authorList>
    </citation>
    <scope>NUCLEOTIDE SEQUENCE [LARGE SCALE GENOMIC DNA]</scope>
    <source>
        <strain evidence="5">CGMCC 4.7132</strain>
    </source>
</reference>
<proteinExistence type="predicted"/>
<keyword evidence="5" id="KW-1185">Reference proteome</keyword>
<dbReference type="PANTHER" id="PTHR33542">
    <property type="entry name" value="SIROHYDROCHLORIN FERROCHELATASE, CHLOROPLASTIC"/>
    <property type="match status" value="1"/>
</dbReference>
<evidence type="ECO:0000313" key="5">
    <source>
        <dbReference type="Proteomes" id="UP001596004"/>
    </source>
</evidence>
<dbReference type="PANTHER" id="PTHR33542:SF5">
    <property type="entry name" value="FERROCHELATASE CHE1"/>
    <property type="match status" value="1"/>
</dbReference>
<dbReference type="EMBL" id="JBHSFP010000011">
    <property type="protein sequence ID" value="MFC4532622.1"/>
    <property type="molecule type" value="Genomic_DNA"/>
</dbReference>
<comment type="caution">
    <text evidence="4">The sequence shown here is derived from an EMBL/GenBank/DDBJ whole genome shotgun (WGS) entry which is preliminary data.</text>
</comment>